<evidence type="ECO:0000313" key="1">
    <source>
        <dbReference type="EMBL" id="CAH6344953.1"/>
    </source>
</evidence>
<evidence type="ECO:0000313" key="2">
    <source>
        <dbReference type="Proteomes" id="UP001158961"/>
    </source>
</evidence>
<sequence length="154" mass="18144">MKVKHEATLFALSFFALLLLACLLWLSLRTMEIVAVHENGNHSYILVRKFPFTDQGRINWWEENKDMLKERYEVPRPDADGFFTVVFWAFGDGYKEEGKYDRLCFEDMKPPRNCIEKDKVFIVSYGRNRGLSFTTNNEIYRIKKDGKIVKDGTD</sequence>
<accession>A0AAN2FG67</accession>
<name>A0AAN2FG67_ENTAG</name>
<organism evidence="1 2">
    <name type="scientific">Enterobacter agglomerans</name>
    <name type="common">Erwinia herbicola</name>
    <name type="synonym">Pantoea agglomerans</name>
    <dbReference type="NCBI Taxonomy" id="549"/>
    <lineage>
        <taxon>Bacteria</taxon>
        <taxon>Pseudomonadati</taxon>
        <taxon>Pseudomonadota</taxon>
        <taxon>Gammaproteobacteria</taxon>
        <taxon>Enterobacterales</taxon>
        <taxon>Erwiniaceae</taxon>
        <taxon>Pantoea</taxon>
        <taxon>Pantoea agglomerans group</taxon>
    </lineage>
</organism>
<dbReference type="AlphaFoldDB" id="A0AAN2FG67"/>
<reference evidence="1" key="1">
    <citation type="submission" date="2022-05" db="EMBL/GenBank/DDBJ databases">
        <authorList>
            <person name="Pothier F. J."/>
        </authorList>
    </citation>
    <scope>NUCLEOTIDE SEQUENCE</scope>
    <source>
        <strain evidence="1">DAPP-PG734</strain>
    </source>
</reference>
<proteinExistence type="predicted"/>
<dbReference type="InterPro" id="IPR010351">
    <property type="entry name" value="DUF943"/>
</dbReference>
<dbReference type="PROSITE" id="PS51257">
    <property type="entry name" value="PROKAR_LIPOPROTEIN"/>
    <property type="match status" value="1"/>
</dbReference>
<protein>
    <submittedName>
        <fullName evidence="1">DUF943 domain-containing protein</fullName>
    </submittedName>
</protein>
<dbReference type="RefSeq" id="WP_031590310.1">
    <property type="nucleotide sequence ID" value="NZ_JNVA01000001.1"/>
</dbReference>
<dbReference type="Pfam" id="PF06092">
    <property type="entry name" value="DUF943"/>
    <property type="match status" value="1"/>
</dbReference>
<gene>
    <name evidence="1" type="ORF">DAPPPG734_20535</name>
</gene>
<dbReference type="EMBL" id="OW970315">
    <property type="protein sequence ID" value="CAH6344953.1"/>
    <property type="molecule type" value="Genomic_DNA"/>
</dbReference>
<dbReference type="Proteomes" id="UP001158961">
    <property type="component" value="Chromosome"/>
</dbReference>